<dbReference type="Pfam" id="PF16477">
    <property type="entry name" value="DUF5054"/>
    <property type="match status" value="1"/>
</dbReference>
<feature type="compositionally biased region" description="Low complexity" evidence="1">
    <location>
        <begin position="543"/>
        <end position="557"/>
    </location>
</feature>
<accession>A0A7S4F6E6</accession>
<dbReference type="EMBL" id="HBIZ01043998">
    <property type="protein sequence ID" value="CAE0775528.1"/>
    <property type="molecule type" value="Transcribed_RNA"/>
</dbReference>
<evidence type="ECO:0000256" key="1">
    <source>
        <dbReference type="SAM" id="MobiDB-lite"/>
    </source>
</evidence>
<organism evidence="2">
    <name type="scientific">Chrysotila carterae</name>
    <name type="common">Marine alga</name>
    <name type="synonym">Syracosphaera carterae</name>
    <dbReference type="NCBI Taxonomy" id="13221"/>
    <lineage>
        <taxon>Eukaryota</taxon>
        <taxon>Haptista</taxon>
        <taxon>Haptophyta</taxon>
        <taxon>Prymnesiophyceae</taxon>
        <taxon>Isochrysidales</taxon>
        <taxon>Isochrysidaceae</taxon>
        <taxon>Chrysotila</taxon>
    </lineage>
</organism>
<sequence length="633" mass="68706">MMAPGLPEALCFAFRTDNSGPPANDEAVAAVFAIVREQFPKAKVLASTLGDFVAAVQPYMSSLDLVTSEVGDTWIQGVQSDPLKMATYREIARGLVSCIELGACDRHDKTVLNASRFLLKAPEHTWGLPGANDSTHWNNSDFGAAYEHDSAVPPQSPQRFNYRDLNEGWQEHRLFNDFALSALRPHASDVHDTIAARLAQLRPRARDAPSHASLTKAGYAPVTKSERARGLFSAAPSAPRISCGDASFTISEHGALSSLRLGGREWAAETSPIGLLQYATYAEDDFDEMNAVYKGPFGARCGYGKPRMRDFAPDAKREDFVPTIGQIYLRHSNANTSASANAKSHAPFASSSTAAGGCSVVAELRFASRAVRAYGAPQSVWLNISVVDGRSNLDVRLTMFNKTRTRLPEAMHWSFYPQTPQPFSDSAGEAIADTEADAVKNNYPVKYNYTMDKLGSRISPFETCVNGNPRQHAVWKGVYFGPETVKSPTQPHGTAFARQGRADETGLPILPILPSRSTVQPFSAAMELAEVPQVSKVPKAAEARGSSSPGAPRASAGPTLRFSSLDAAVAAVADAEQPPTPFLKDLNPLSRPLTGVGYNLWNNIWNTNYPLYYPFEPSGDENLLFRFEIALEA</sequence>
<name>A0A7S4F6E6_CHRCT</name>
<gene>
    <name evidence="2" type="ORF">PCAR00345_LOCUS28162</name>
</gene>
<dbReference type="AlphaFoldDB" id="A0A7S4F6E6"/>
<protein>
    <submittedName>
        <fullName evidence="2">Uncharacterized protein</fullName>
    </submittedName>
</protein>
<dbReference type="InterPro" id="IPR032482">
    <property type="entry name" value="DUF5054"/>
</dbReference>
<feature type="region of interest" description="Disordered" evidence="1">
    <location>
        <begin position="535"/>
        <end position="557"/>
    </location>
</feature>
<proteinExistence type="predicted"/>
<reference evidence="2" key="1">
    <citation type="submission" date="2021-01" db="EMBL/GenBank/DDBJ databases">
        <authorList>
            <person name="Corre E."/>
            <person name="Pelletier E."/>
            <person name="Niang G."/>
            <person name="Scheremetjew M."/>
            <person name="Finn R."/>
            <person name="Kale V."/>
            <person name="Holt S."/>
            <person name="Cochrane G."/>
            <person name="Meng A."/>
            <person name="Brown T."/>
            <person name="Cohen L."/>
        </authorList>
    </citation>
    <scope>NUCLEOTIDE SEQUENCE</scope>
    <source>
        <strain evidence="2">CCMP645</strain>
    </source>
</reference>
<evidence type="ECO:0000313" key="2">
    <source>
        <dbReference type="EMBL" id="CAE0775528.1"/>
    </source>
</evidence>